<feature type="non-terminal residue" evidence="1">
    <location>
        <position position="24"/>
    </location>
</feature>
<gene>
    <name evidence="1" type="ORF">METZ01_LOCUS422576</name>
</gene>
<dbReference type="EMBL" id="UINC01167290">
    <property type="protein sequence ID" value="SVD69722.1"/>
    <property type="molecule type" value="Genomic_DNA"/>
</dbReference>
<name>A0A382XF85_9ZZZZ</name>
<organism evidence="1">
    <name type="scientific">marine metagenome</name>
    <dbReference type="NCBI Taxonomy" id="408172"/>
    <lineage>
        <taxon>unclassified sequences</taxon>
        <taxon>metagenomes</taxon>
        <taxon>ecological metagenomes</taxon>
    </lineage>
</organism>
<dbReference type="AlphaFoldDB" id="A0A382XF85"/>
<proteinExistence type="predicted"/>
<sequence length="24" mass="2336">MSTELTTSGGTGEVVVVAGGRVVE</sequence>
<accession>A0A382XF85</accession>
<evidence type="ECO:0000313" key="1">
    <source>
        <dbReference type="EMBL" id="SVD69722.1"/>
    </source>
</evidence>
<protein>
    <submittedName>
        <fullName evidence="1">Uncharacterized protein</fullName>
    </submittedName>
</protein>
<reference evidence="1" key="1">
    <citation type="submission" date="2018-05" db="EMBL/GenBank/DDBJ databases">
        <authorList>
            <person name="Lanie J.A."/>
            <person name="Ng W.-L."/>
            <person name="Kazmierczak K.M."/>
            <person name="Andrzejewski T.M."/>
            <person name="Davidsen T.M."/>
            <person name="Wayne K.J."/>
            <person name="Tettelin H."/>
            <person name="Glass J.I."/>
            <person name="Rusch D."/>
            <person name="Podicherti R."/>
            <person name="Tsui H.-C.T."/>
            <person name="Winkler M.E."/>
        </authorList>
    </citation>
    <scope>NUCLEOTIDE SEQUENCE</scope>
</reference>